<proteinExistence type="predicted"/>
<protein>
    <submittedName>
        <fullName evidence="1">Uncharacterized protein</fullName>
    </submittedName>
</protein>
<name>A0A437JSP2_9BURK</name>
<evidence type="ECO:0000313" key="2">
    <source>
        <dbReference type="Proteomes" id="UP000288178"/>
    </source>
</evidence>
<accession>A0A437JSP2</accession>
<dbReference type="AlphaFoldDB" id="A0A437JSP2"/>
<dbReference type="EMBL" id="SACT01000007">
    <property type="protein sequence ID" value="RVT49826.1"/>
    <property type="molecule type" value="Genomic_DNA"/>
</dbReference>
<sequence>MGCTTADLLAVLPKALSGADLRVDAQASKAVANFGGAVLELSWQSRPPRRIALLQIPVLVVHFRYVGFDAAGRHAVQRRFDLATQRGGG</sequence>
<comment type="caution">
    <text evidence="1">The sequence shown here is derived from an EMBL/GenBank/DDBJ whole genome shotgun (WGS) entry which is preliminary data.</text>
</comment>
<organism evidence="1 2">
    <name type="scientific">Rubrivivax albus</name>
    <dbReference type="NCBI Taxonomy" id="2499835"/>
    <lineage>
        <taxon>Bacteria</taxon>
        <taxon>Pseudomonadati</taxon>
        <taxon>Pseudomonadota</taxon>
        <taxon>Betaproteobacteria</taxon>
        <taxon>Burkholderiales</taxon>
        <taxon>Sphaerotilaceae</taxon>
        <taxon>Rubrivivax</taxon>
    </lineage>
</organism>
<evidence type="ECO:0000313" key="1">
    <source>
        <dbReference type="EMBL" id="RVT49826.1"/>
    </source>
</evidence>
<dbReference type="Proteomes" id="UP000288178">
    <property type="component" value="Unassembled WGS sequence"/>
</dbReference>
<reference evidence="1 2" key="1">
    <citation type="submission" date="2019-01" db="EMBL/GenBank/DDBJ databases">
        <authorList>
            <person name="Chen W.-M."/>
        </authorList>
    </citation>
    <scope>NUCLEOTIDE SEQUENCE [LARGE SCALE GENOMIC DNA]</scope>
    <source>
        <strain evidence="1 2">ICH-3</strain>
    </source>
</reference>
<gene>
    <name evidence="1" type="ORF">ENE75_18325</name>
</gene>
<dbReference type="OrthoDB" id="8687690at2"/>
<keyword evidence="2" id="KW-1185">Reference proteome</keyword>